<gene>
    <name evidence="1" type="ORF">A3J05_00885</name>
</gene>
<evidence type="ECO:0000313" key="2">
    <source>
        <dbReference type="Proteomes" id="UP000177235"/>
    </source>
</evidence>
<dbReference type="Gene3D" id="2.130.10.10">
    <property type="entry name" value="YVTN repeat-like/Quinoprotein amine dehydrogenase"/>
    <property type="match status" value="1"/>
</dbReference>
<dbReference type="SUPFAM" id="SSF101908">
    <property type="entry name" value="Putative isomerase YbhE"/>
    <property type="match status" value="1"/>
</dbReference>
<protein>
    <recommendedName>
        <fullName evidence="3">LVIVD repeat protein</fullName>
    </recommendedName>
</protein>
<evidence type="ECO:0000313" key="1">
    <source>
        <dbReference type="EMBL" id="OGE99811.1"/>
    </source>
</evidence>
<comment type="caution">
    <text evidence="1">The sequence shown here is derived from an EMBL/GenBank/DDBJ whole genome shotgun (WGS) entry which is preliminary data.</text>
</comment>
<dbReference type="Pfam" id="PF08309">
    <property type="entry name" value="LVIVD"/>
    <property type="match status" value="5"/>
</dbReference>
<evidence type="ECO:0008006" key="3">
    <source>
        <dbReference type="Google" id="ProtNLM"/>
    </source>
</evidence>
<accession>A0A1F5QC81</accession>
<dbReference type="InterPro" id="IPR013211">
    <property type="entry name" value="LVIVD"/>
</dbReference>
<organism evidence="1 2">
    <name type="scientific">Candidatus Doudnabacteria bacterium RIFCSPLOWO2_02_FULL_48_13</name>
    <dbReference type="NCBI Taxonomy" id="1817845"/>
    <lineage>
        <taxon>Bacteria</taxon>
        <taxon>Candidatus Doudnaibacteriota</taxon>
    </lineage>
</organism>
<name>A0A1F5QC81_9BACT</name>
<dbReference type="InterPro" id="IPR015943">
    <property type="entry name" value="WD40/YVTN_repeat-like_dom_sf"/>
</dbReference>
<proteinExistence type="predicted"/>
<reference evidence="1 2" key="1">
    <citation type="journal article" date="2016" name="Nat. Commun.">
        <title>Thousands of microbial genomes shed light on interconnected biogeochemical processes in an aquifer system.</title>
        <authorList>
            <person name="Anantharaman K."/>
            <person name="Brown C.T."/>
            <person name="Hug L.A."/>
            <person name="Sharon I."/>
            <person name="Castelle C.J."/>
            <person name="Probst A.J."/>
            <person name="Thomas B.C."/>
            <person name="Singh A."/>
            <person name="Wilkins M.J."/>
            <person name="Karaoz U."/>
            <person name="Brodie E.L."/>
            <person name="Williams K.H."/>
            <person name="Hubbard S.S."/>
            <person name="Banfield J.F."/>
        </authorList>
    </citation>
    <scope>NUCLEOTIDE SEQUENCE [LARGE SCALE GENOMIC DNA]</scope>
</reference>
<dbReference type="Proteomes" id="UP000177235">
    <property type="component" value="Unassembled WGS sequence"/>
</dbReference>
<dbReference type="EMBL" id="MFFF01000015">
    <property type="protein sequence ID" value="OGE99811.1"/>
    <property type="molecule type" value="Genomic_DNA"/>
</dbReference>
<sequence>MEIILSASIFALVVMAFVGVFLYGQEATVLAGQRASASLLAEEGLEALRNIRDAGFTNLVDGTHGLAISGSQWQLAGSADINGVFTRQVAISSIDSRRKQVTATITWQQNLQRSGLVSAVTRFTNWMALGIGNWAFPSLASSFNLTPANSGIAGANSVSIAFANNLVYLGRANSAGREFYIFDVSDPASPQLLGQRDLNGTPNDIVVAGNYAYIASTDDLQELQIVDISDPATVGLAGKLTSVNLTAANSGNAAADAQALSLSGNYLLMVRGGGDEFLVFDLTNPSAPGNPVGRTPTLTGTPADVTASGGYAYVASSDNAAELQIVDITDKTAPSRVQVFNLTSGSANTDALSAGFAGNHVFVGRASSGAPEFYAINVANPMSPLLSDTQEIGNDVMAISMDQNTAYAFLATADTGNDFKIVDASVPTNISLLGQLNLANGSLDIVYDTTLDRAFIASSADAEELQIVRPQ</sequence>
<dbReference type="AlphaFoldDB" id="A0A1F5QC81"/>